<dbReference type="AlphaFoldDB" id="A0A2S6A9P1"/>
<comment type="caution">
    <text evidence="10">The sequence shown here is derived from an EMBL/GenBank/DDBJ whole genome shotgun (WGS) entry which is preliminary data.</text>
</comment>
<keyword evidence="4" id="KW-0745">Spermidine biosynthesis</keyword>
<name>A0A2S6A9P1_9NOCA</name>
<evidence type="ECO:0000256" key="7">
    <source>
        <dbReference type="ARBA" id="ARBA00023239"/>
    </source>
</evidence>
<keyword evidence="6" id="KW-0865">Zymogen</keyword>
<evidence type="ECO:0000313" key="10">
    <source>
        <dbReference type="EMBL" id="PPJ29939.1"/>
    </source>
</evidence>
<evidence type="ECO:0000256" key="9">
    <source>
        <dbReference type="ARBA" id="ARBA00023317"/>
    </source>
</evidence>
<dbReference type="Proteomes" id="UP000238356">
    <property type="component" value="Unassembled WGS sequence"/>
</dbReference>
<evidence type="ECO:0000256" key="2">
    <source>
        <dbReference type="ARBA" id="ARBA00022793"/>
    </source>
</evidence>
<evidence type="ECO:0000256" key="3">
    <source>
        <dbReference type="ARBA" id="ARBA00022813"/>
    </source>
</evidence>
<dbReference type="GO" id="GO:0004014">
    <property type="term" value="F:adenosylmethionine decarboxylase activity"/>
    <property type="evidence" value="ECO:0007669"/>
    <property type="project" value="InterPro"/>
</dbReference>
<evidence type="ECO:0000256" key="1">
    <source>
        <dbReference type="ARBA" id="ARBA00001928"/>
    </source>
</evidence>
<dbReference type="RefSeq" id="WP_104363039.1">
    <property type="nucleotide sequence ID" value="NZ_PSZB01000006.1"/>
</dbReference>
<gene>
    <name evidence="10" type="ORF">C5F51_10830</name>
</gene>
<keyword evidence="2" id="KW-0210">Decarboxylase</keyword>
<keyword evidence="11" id="KW-1185">Reference proteome</keyword>
<accession>A0A2S6A9P1</accession>
<evidence type="ECO:0000256" key="8">
    <source>
        <dbReference type="ARBA" id="ARBA00023270"/>
    </source>
</evidence>
<evidence type="ECO:0000256" key="5">
    <source>
        <dbReference type="ARBA" id="ARBA00023115"/>
    </source>
</evidence>
<reference evidence="10 11" key="1">
    <citation type="submission" date="2018-02" db="EMBL/GenBank/DDBJ databases">
        <title>8 Nocardia nova and 1 Nocardia cyriacigeorgica strain used for evolution to TMP-SMX.</title>
        <authorList>
            <person name="Mehta H."/>
            <person name="Weng J."/>
            <person name="Shamoo Y."/>
        </authorList>
    </citation>
    <scope>NUCLEOTIDE SEQUENCE [LARGE SCALE GENOMIC DNA]</scope>
    <source>
        <strain evidence="10 11">BAA2227</strain>
    </source>
</reference>
<evidence type="ECO:0000256" key="4">
    <source>
        <dbReference type="ARBA" id="ARBA00023066"/>
    </source>
</evidence>
<dbReference type="EMBL" id="PSZD01000005">
    <property type="protein sequence ID" value="PPJ29939.1"/>
    <property type="molecule type" value="Genomic_DNA"/>
</dbReference>
<dbReference type="Pfam" id="PF02675">
    <property type="entry name" value="AdoMet_dc"/>
    <property type="match status" value="1"/>
</dbReference>
<organism evidence="10 11">
    <name type="scientific">Nocardia nova</name>
    <dbReference type="NCBI Taxonomy" id="37330"/>
    <lineage>
        <taxon>Bacteria</taxon>
        <taxon>Bacillati</taxon>
        <taxon>Actinomycetota</taxon>
        <taxon>Actinomycetes</taxon>
        <taxon>Mycobacteriales</taxon>
        <taxon>Nocardiaceae</taxon>
        <taxon>Nocardia</taxon>
    </lineage>
</organism>
<protein>
    <submittedName>
        <fullName evidence="10">S-adenosylmethionine decarboxylase</fullName>
    </submittedName>
</protein>
<keyword evidence="9" id="KW-0670">Pyruvate</keyword>
<sequence>MARRWRHDSAGPMTFGMELILDLGGCAPEGISDAEAIRGYARELVKLIEMKPFGEPIIEHFGHDDPVTSGYTLVQLIETSSIVGHFSEKLGRAYLNIFSCRRFDSELALRFSADWFGSDEIRQTLIIR</sequence>
<evidence type="ECO:0000313" key="11">
    <source>
        <dbReference type="Proteomes" id="UP000238356"/>
    </source>
</evidence>
<comment type="cofactor">
    <cofactor evidence="1">
        <name>pyruvate</name>
        <dbReference type="ChEBI" id="CHEBI:15361"/>
    </cofactor>
</comment>
<dbReference type="InterPro" id="IPR003826">
    <property type="entry name" value="AdoMetDC_fam_prok"/>
</dbReference>
<evidence type="ECO:0000256" key="6">
    <source>
        <dbReference type="ARBA" id="ARBA00023145"/>
    </source>
</evidence>
<keyword evidence="7" id="KW-0456">Lyase</keyword>
<dbReference type="SUPFAM" id="SSF56276">
    <property type="entry name" value="S-adenosylmethionine decarboxylase"/>
    <property type="match status" value="1"/>
</dbReference>
<dbReference type="Gene3D" id="3.60.90.10">
    <property type="entry name" value="S-adenosylmethionine decarboxylase"/>
    <property type="match status" value="1"/>
</dbReference>
<keyword evidence="5" id="KW-0620">Polyamine biosynthesis</keyword>
<keyword evidence="3" id="KW-0068">Autocatalytic cleavage</keyword>
<keyword evidence="8" id="KW-0704">Schiff base</keyword>
<dbReference type="InterPro" id="IPR016067">
    <property type="entry name" value="S-AdoMet_deCO2ase_core"/>
</dbReference>
<proteinExistence type="predicted"/>
<dbReference type="GO" id="GO:0008295">
    <property type="term" value="P:spermidine biosynthetic process"/>
    <property type="evidence" value="ECO:0007669"/>
    <property type="project" value="UniProtKB-KW"/>
</dbReference>